<keyword evidence="1" id="KW-0472">Membrane</keyword>
<feature type="transmembrane region" description="Helical" evidence="1">
    <location>
        <begin position="86"/>
        <end position="109"/>
    </location>
</feature>
<dbReference type="Proteomes" id="UP000823927">
    <property type="component" value="Unassembled WGS sequence"/>
</dbReference>
<dbReference type="EMBL" id="DVIT01000012">
    <property type="protein sequence ID" value="HIS46513.1"/>
    <property type="molecule type" value="Genomic_DNA"/>
</dbReference>
<organism evidence="2 3">
    <name type="scientific">Candidatus Scybalocola faecigallinarum</name>
    <dbReference type="NCBI Taxonomy" id="2840941"/>
    <lineage>
        <taxon>Bacteria</taxon>
        <taxon>Bacillati</taxon>
        <taxon>Bacillota</taxon>
        <taxon>Clostridia</taxon>
        <taxon>Lachnospirales</taxon>
        <taxon>Lachnospiraceae</taxon>
        <taxon>Lachnospiraceae incertae sedis</taxon>
        <taxon>Candidatus Scybalocola (ex Gilroy et al. 2021)</taxon>
    </lineage>
</organism>
<comment type="caution">
    <text evidence="2">The sequence shown here is derived from an EMBL/GenBank/DDBJ whole genome shotgun (WGS) entry which is preliminary data.</text>
</comment>
<reference evidence="2" key="2">
    <citation type="journal article" date="2021" name="PeerJ">
        <title>Extensive microbial diversity within the chicken gut microbiome revealed by metagenomics and culture.</title>
        <authorList>
            <person name="Gilroy R."/>
            <person name="Ravi A."/>
            <person name="Getino M."/>
            <person name="Pursley I."/>
            <person name="Horton D.L."/>
            <person name="Alikhan N.F."/>
            <person name="Baker D."/>
            <person name="Gharbi K."/>
            <person name="Hall N."/>
            <person name="Watson M."/>
            <person name="Adriaenssens E.M."/>
            <person name="Foster-Nyarko E."/>
            <person name="Jarju S."/>
            <person name="Secka A."/>
            <person name="Antonio M."/>
            <person name="Oren A."/>
            <person name="Chaudhuri R.R."/>
            <person name="La Ragione R."/>
            <person name="Hildebrand F."/>
            <person name="Pallen M.J."/>
        </authorList>
    </citation>
    <scope>NUCLEOTIDE SEQUENCE</scope>
    <source>
        <strain evidence="2">CHK178-757</strain>
    </source>
</reference>
<feature type="transmembrane region" description="Helical" evidence="1">
    <location>
        <begin position="148"/>
        <end position="165"/>
    </location>
</feature>
<evidence type="ECO:0000313" key="2">
    <source>
        <dbReference type="EMBL" id="HIS46513.1"/>
    </source>
</evidence>
<name>A0A9D1JPU9_9FIRM</name>
<feature type="transmembrane region" description="Helical" evidence="1">
    <location>
        <begin position="328"/>
        <end position="352"/>
    </location>
</feature>
<evidence type="ECO:0000313" key="3">
    <source>
        <dbReference type="Proteomes" id="UP000823927"/>
    </source>
</evidence>
<keyword evidence="1" id="KW-0812">Transmembrane</keyword>
<dbReference type="AlphaFoldDB" id="A0A9D1JPU9"/>
<sequence length="412" mass="45289">MKVMMKAFAKQYFGAKYEGIAKSLTICVILFLAVYGTQLKVRIAPSVFYLTSTAFSGGIMAQMLFGRRLMENMEGMFVLPFKNRDFVLACVFMLGSHTILTKTLPVWALFLAAGQLDGAEIITGILCGCMACLVTGAMYLLWKKKNYWLPPVWAAGIFTVILWPLCREMVALMAVASSFGAVLYLCFADAYGFLHKTSSRRPFCHTGGRGSVFVYLLRYFTANKSCCLNTLGLCAAAALFPWLFGSVSGISGLPLGFALLCLNTPVCTILSGDPALEQALHILPGQSRRFCRKYGLFISMVNLMIYSIYLCSWQLINGGLIGGASGSAAVTALWMALVFAFQSASLSVYLEWAHPIRGWKTESDLWHHPRKYIVPLLMLLAAALTGAWPLLLWVWTVILLVGFLVVGNRGQG</sequence>
<proteinExistence type="predicted"/>
<feature type="transmembrane region" description="Helical" evidence="1">
    <location>
        <begin position="46"/>
        <end position="65"/>
    </location>
</feature>
<feature type="transmembrane region" description="Helical" evidence="1">
    <location>
        <begin position="294"/>
        <end position="316"/>
    </location>
</feature>
<feature type="transmembrane region" description="Helical" evidence="1">
    <location>
        <begin position="373"/>
        <end position="406"/>
    </location>
</feature>
<feature type="transmembrane region" description="Helical" evidence="1">
    <location>
        <begin position="250"/>
        <end position="273"/>
    </location>
</feature>
<accession>A0A9D1JPU9</accession>
<reference evidence="2" key="1">
    <citation type="submission" date="2020-10" db="EMBL/GenBank/DDBJ databases">
        <authorList>
            <person name="Gilroy R."/>
        </authorList>
    </citation>
    <scope>NUCLEOTIDE SEQUENCE</scope>
    <source>
        <strain evidence="2">CHK178-757</strain>
    </source>
</reference>
<feature type="transmembrane region" description="Helical" evidence="1">
    <location>
        <begin position="121"/>
        <end position="141"/>
    </location>
</feature>
<keyword evidence="1" id="KW-1133">Transmembrane helix</keyword>
<gene>
    <name evidence="2" type="ORF">IAB46_02960</name>
</gene>
<feature type="transmembrane region" description="Helical" evidence="1">
    <location>
        <begin position="226"/>
        <end position="244"/>
    </location>
</feature>
<evidence type="ECO:0000256" key="1">
    <source>
        <dbReference type="SAM" id="Phobius"/>
    </source>
</evidence>
<feature type="transmembrane region" description="Helical" evidence="1">
    <location>
        <begin position="171"/>
        <end position="194"/>
    </location>
</feature>
<protein>
    <submittedName>
        <fullName evidence="2">Uncharacterized protein</fullName>
    </submittedName>
</protein>